<feature type="domain" description="Nse4/EID protein Nse3/MAGE-binding" evidence="10">
    <location>
        <begin position="153"/>
        <end position="222"/>
    </location>
</feature>
<dbReference type="PANTHER" id="PTHR16140">
    <property type="entry name" value="NON-STRUCTURAL MAINTENANCE OF CHROMOSOMES ELEMENT 4"/>
    <property type="match status" value="1"/>
</dbReference>
<evidence type="ECO:0000256" key="6">
    <source>
        <dbReference type="ARBA" id="ARBA00023242"/>
    </source>
</evidence>
<evidence type="ECO:0000313" key="11">
    <source>
        <dbReference type="EMBL" id="KEQ96975.1"/>
    </source>
</evidence>
<keyword evidence="4 7" id="KW-0233">DNA recombination</keyword>
<feature type="region of interest" description="Disordered" evidence="8">
    <location>
        <begin position="197"/>
        <end position="224"/>
    </location>
</feature>
<evidence type="ECO:0000259" key="10">
    <source>
        <dbReference type="Pfam" id="PF15412"/>
    </source>
</evidence>
<dbReference type="OMA" id="FMGINRT"/>
<reference evidence="11 12" key="1">
    <citation type="journal article" date="2014" name="BMC Genomics">
        <title>Genome sequencing of four Aureobasidium pullulans varieties: biotechnological potential, stress tolerance, and description of new species.</title>
        <authorList>
            <person name="Gostin Ar C."/>
            <person name="Ohm R.A."/>
            <person name="Kogej T."/>
            <person name="Sonjak S."/>
            <person name="Turk M."/>
            <person name="Zajc J."/>
            <person name="Zalar P."/>
            <person name="Grube M."/>
            <person name="Sun H."/>
            <person name="Han J."/>
            <person name="Sharma A."/>
            <person name="Chiniquy J."/>
            <person name="Ngan C.Y."/>
            <person name="Lipzen A."/>
            <person name="Barry K."/>
            <person name="Grigoriev I.V."/>
            <person name="Gunde-Cimerman N."/>
        </authorList>
    </citation>
    <scope>NUCLEOTIDE SEQUENCE [LARGE SCALE GENOMIC DNA]</scope>
    <source>
        <strain evidence="11 12">EXF-2481</strain>
    </source>
</reference>
<comment type="function">
    <text evidence="7">Component of the SMC5-SMC6 complex, that promotes sister chromatid alignment after DNA damage and facilitates double-stranded DNA breaks (DSBs) repair via homologous recombination between sister chromatids.</text>
</comment>
<dbReference type="EMBL" id="KL584755">
    <property type="protein sequence ID" value="KEQ96975.1"/>
    <property type="molecule type" value="Genomic_DNA"/>
</dbReference>
<feature type="domain" description="Non-structural maintenance of chromosome element 4 C-terminal" evidence="9">
    <location>
        <begin position="349"/>
        <end position="435"/>
    </location>
</feature>
<dbReference type="AlphaFoldDB" id="A0A074YGX1"/>
<dbReference type="STRING" id="1043005.A0A074YGX1"/>
<dbReference type="InterPro" id="IPR014854">
    <property type="entry name" value="Nse4_C"/>
</dbReference>
<dbReference type="GO" id="GO:0030915">
    <property type="term" value="C:Smc5-Smc6 complex"/>
    <property type="evidence" value="ECO:0007669"/>
    <property type="project" value="UniProtKB-UniRule"/>
</dbReference>
<evidence type="ECO:0000256" key="8">
    <source>
        <dbReference type="SAM" id="MobiDB-lite"/>
    </source>
</evidence>
<name>A0A074YGX1_AURSE</name>
<evidence type="ECO:0000256" key="1">
    <source>
        <dbReference type="ARBA" id="ARBA00004123"/>
    </source>
</evidence>
<accession>A0A074YGX1</accession>
<keyword evidence="6 7" id="KW-0539">Nucleus</keyword>
<feature type="compositionally biased region" description="Basic residues" evidence="8">
    <location>
        <begin position="264"/>
        <end position="273"/>
    </location>
</feature>
<evidence type="ECO:0000259" key="9">
    <source>
        <dbReference type="Pfam" id="PF08743"/>
    </source>
</evidence>
<dbReference type="InterPro" id="IPR027786">
    <property type="entry name" value="Nse4/EID"/>
</dbReference>
<keyword evidence="5 7" id="KW-0234">DNA repair</keyword>
<dbReference type="PANTHER" id="PTHR16140:SF0">
    <property type="entry name" value="NON-STRUCTURAL MAINTENANCE OF CHROMOSOMES ELEMENT 4"/>
    <property type="match status" value="1"/>
</dbReference>
<dbReference type="InParanoid" id="A0A074YGX1"/>
<evidence type="ECO:0000256" key="7">
    <source>
        <dbReference type="RuleBase" id="RU365071"/>
    </source>
</evidence>
<evidence type="ECO:0000256" key="5">
    <source>
        <dbReference type="ARBA" id="ARBA00023204"/>
    </source>
</evidence>
<feature type="region of interest" description="Disordered" evidence="8">
    <location>
        <begin position="1"/>
        <end position="104"/>
    </location>
</feature>
<comment type="subcellular location">
    <subcellularLocation>
        <location evidence="1 7">Nucleus</location>
    </subcellularLocation>
</comment>
<comment type="subunit">
    <text evidence="7">Component of the SMC5-SMC6 complex.</text>
</comment>
<feature type="compositionally biased region" description="Polar residues" evidence="8">
    <location>
        <begin position="74"/>
        <end position="83"/>
    </location>
</feature>
<dbReference type="Pfam" id="PF08743">
    <property type="entry name" value="Nse4_C"/>
    <property type="match status" value="1"/>
</dbReference>
<evidence type="ECO:0000256" key="4">
    <source>
        <dbReference type="ARBA" id="ARBA00023172"/>
    </source>
</evidence>
<proteinExistence type="inferred from homology"/>
<evidence type="ECO:0000256" key="2">
    <source>
        <dbReference type="ARBA" id="ARBA00008997"/>
    </source>
</evidence>
<dbReference type="InterPro" id="IPR029225">
    <property type="entry name" value="Nse4_Nse3-bd"/>
</dbReference>
<dbReference type="HOGENOM" id="CLU_041037_4_0_1"/>
<gene>
    <name evidence="11" type="ORF">AUEXF2481DRAFT_3655</name>
</gene>
<organism evidence="11 12">
    <name type="scientific">Aureobasidium subglaciale (strain EXF-2481)</name>
    <name type="common">Aureobasidium pullulans var. subglaciale</name>
    <dbReference type="NCBI Taxonomy" id="1043005"/>
    <lineage>
        <taxon>Eukaryota</taxon>
        <taxon>Fungi</taxon>
        <taxon>Dikarya</taxon>
        <taxon>Ascomycota</taxon>
        <taxon>Pezizomycotina</taxon>
        <taxon>Dothideomycetes</taxon>
        <taxon>Dothideomycetidae</taxon>
        <taxon>Dothideales</taxon>
        <taxon>Saccotheciaceae</taxon>
        <taxon>Aureobasidium</taxon>
    </lineage>
</organism>
<dbReference type="GO" id="GO:0005634">
    <property type="term" value="C:nucleus"/>
    <property type="evidence" value="ECO:0007669"/>
    <property type="project" value="UniProtKB-SubCell"/>
</dbReference>
<protein>
    <recommendedName>
        <fullName evidence="7">Non-structural maintenance of chromosomes element 4</fullName>
    </recommendedName>
</protein>
<dbReference type="GO" id="GO:0006310">
    <property type="term" value="P:DNA recombination"/>
    <property type="evidence" value="ECO:0007669"/>
    <property type="project" value="UniProtKB-UniRule"/>
</dbReference>
<feature type="compositionally biased region" description="Low complexity" evidence="8">
    <location>
        <begin position="8"/>
        <end position="29"/>
    </location>
</feature>
<feature type="compositionally biased region" description="Basic and acidic residues" evidence="8">
    <location>
        <begin position="274"/>
        <end position="284"/>
    </location>
</feature>
<dbReference type="RefSeq" id="XP_013345252.1">
    <property type="nucleotide sequence ID" value="XM_013489798.1"/>
</dbReference>
<dbReference type="Proteomes" id="UP000030641">
    <property type="component" value="Unassembled WGS sequence"/>
</dbReference>
<feature type="compositionally biased region" description="Basic and acidic residues" evidence="8">
    <location>
        <begin position="40"/>
        <end position="55"/>
    </location>
</feature>
<evidence type="ECO:0000256" key="3">
    <source>
        <dbReference type="ARBA" id="ARBA00022763"/>
    </source>
</evidence>
<dbReference type="OrthoDB" id="361242at2759"/>
<feature type="compositionally biased region" description="Basic and acidic residues" evidence="8">
    <location>
        <begin position="84"/>
        <end position="104"/>
    </location>
</feature>
<sequence>MARINQRPSETAANPSSNSSAATATATAQPAPPSSPTPSSDKENHSTSAPRDKGKGRMQSDSTTSHSAKRRRTQPPTNASAAQDQEHDESRFYDPAQDQHERQEIKKKSRALEREFNENKDVYLRDGTRLESVIDRANKVFGRVKQTADATVDSRLLVNISDMALKASAQLTLGDNSTGLDIDEFVSKCIHFMKNAHANPSTASTERRRQRQSRRDHDDDDEDQDADHVLDWAHLGSQACFPYNLRPPAPSFLLGPLSVQKKLRAQTQRRVRQRKDSTVKEVRPEALTERDLQTNENNALTTLCQNIKVILDNHCVTATNAIESLGDLDDDQALAEMKRNRISPTGGPSLFDFAINPHSFGQTVENLFYISFLIKEGNVGLQMDDDGLPTLLPATPQTVAQQREKSSMRHQAVFSIDYSTWQRLIQAFKISEPLIPHRGTGGGGGAIGARGWYNG</sequence>
<feature type="region of interest" description="Disordered" evidence="8">
    <location>
        <begin position="264"/>
        <end position="284"/>
    </location>
</feature>
<dbReference type="Pfam" id="PF15412">
    <property type="entry name" value="Nse4-Nse3_bdg"/>
    <property type="match status" value="1"/>
</dbReference>
<dbReference type="GeneID" id="25365595"/>
<keyword evidence="12" id="KW-1185">Reference proteome</keyword>
<dbReference type="GO" id="GO:0006281">
    <property type="term" value="P:DNA repair"/>
    <property type="evidence" value="ECO:0007669"/>
    <property type="project" value="UniProtKB-UniRule"/>
</dbReference>
<keyword evidence="3 7" id="KW-0227">DNA damage</keyword>
<comment type="similarity">
    <text evidence="2 7">Belongs to the NSE4 family.</text>
</comment>
<evidence type="ECO:0000313" key="12">
    <source>
        <dbReference type="Proteomes" id="UP000030641"/>
    </source>
</evidence>